<dbReference type="SUPFAM" id="SSF55961">
    <property type="entry name" value="Bet v1-like"/>
    <property type="match status" value="1"/>
</dbReference>
<proteinExistence type="inferred from homology"/>
<dbReference type="AlphaFoldDB" id="A0A7W8IIJ5"/>
<dbReference type="Proteomes" id="UP000568106">
    <property type="component" value="Unassembled WGS sequence"/>
</dbReference>
<organism evidence="3 4">
    <name type="scientific">Tunturiibacter empetritectus</name>
    <dbReference type="NCBI Taxonomy" id="3069691"/>
    <lineage>
        <taxon>Bacteria</taxon>
        <taxon>Pseudomonadati</taxon>
        <taxon>Acidobacteriota</taxon>
        <taxon>Terriglobia</taxon>
        <taxon>Terriglobales</taxon>
        <taxon>Acidobacteriaceae</taxon>
        <taxon>Tunturiibacter</taxon>
    </lineage>
</organism>
<sequence length="160" mass="17483">MAVEGGVMEAGLLEVCLTRRVAAPPELVFAAWIDREQLAKWWGPKCFTNRVYQVDARVGGAILIDMQSPEGVVYPMTGRFVTIDRPHRLVFVTAAIDEHGKPMFEVKNTVTFTAARGGTEISLVARVIKTTSAAAPKHLAGMSEGWCQSLDRLSDLVVLV</sequence>
<protein>
    <submittedName>
        <fullName evidence="3">Uncharacterized protein YndB with AHSA1/START domain</fullName>
    </submittedName>
</protein>
<reference evidence="3" key="1">
    <citation type="submission" date="2020-08" db="EMBL/GenBank/DDBJ databases">
        <title>Genomic Encyclopedia of Type Strains, Phase IV (KMG-V): Genome sequencing to study the core and pangenomes of soil and plant-associated prokaryotes.</title>
        <authorList>
            <person name="Whitman W."/>
        </authorList>
    </citation>
    <scope>NUCLEOTIDE SEQUENCE [LARGE SCALE GENOMIC DNA]</scope>
    <source>
        <strain evidence="3">M8UP27</strain>
    </source>
</reference>
<keyword evidence="4" id="KW-1185">Reference proteome</keyword>
<dbReference type="Gene3D" id="3.30.530.20">
    <property type="match status" value="1"/>
</dbReference>
<accession>A0A7W8IIJ5</accession>
<dbReference type="EMBL" id="JACHDY010000003">
    <property type="protein sequence ID" value="MBB5317784.1"/>
    <property type="molecule type" value="Genomic_DNA"/>
</dbReference>
<dbReference type="InterPro" id="IPR013538">
    <property type="entry name" value="ASHA1/2-like_C"/>
</dbReference>
<evidence type="ECO:0000313" key="3">
    <source>
        <dbReference type="EMBL" id="MBB5317784.1"/>
    </source>
</evidence>
<name>A0A7W8IIJ5_9BACT</name>
<evidence type="ECO:0000259" key="2">
    <source>
        <dbReference type="Pfam" id="PF08327"/>
    </source>
</evidence>
<evidence type="ECO:0000313" key="4">
    <source>
        <dbReference type="Proteomes" id="UP000568106"/>
    </source>
</evidence>
<feature type="domain" description="Activator of Hsp90 ATPase homologue 1/2-like C-terminal" evidence="2">
    <location>
        <begin position="22"/>
        <end position="157"/>
    </location>
</feature>
<comment type="similarity">
    <text evidence="1">Belongs to the AHA1 family.</text>
</comment>
<evidence type="ECO:0000256" key="1">
    <source>
        <dbReference type="ARBA" id="ARBA00006817"/>
    </source>
</evidence>
<comment type="caution">
    <text evidence="3">The sequence shown here is derived from an EMBL/GenBank/DDBJ whole genome shotgun (WGS) entry which is preliminary data.</text>
</comment>
<gene>
    <name evidence="3" type="ORF">HDF09_002470</name>
</gene>
<dbReference type="Pfam" id="PF08327">
    <property type="entry name" value="AHSA1"/>
    <property type="match status" value="1"/>
</dbReference>
<dbReference type="InterPro" id="IPR023393">
    <property type="entry name" value="START-like_dom_sf"/>
</dbReference>
<dbReference type="CDD" id="cd07814">
    <property type="entry name" value="SRPBCC_CalC_Aha1-like"/>
    <property type="match status" value="1"/>
</dbReference>